<reference evidence="2 3" key="1">
    <citation type="journal article" date="2018" name="Sci. Rep.">
        <title>Comparative genomics provides insights into the lifestyle and reveals functional heterogeneity of dark septate endophytic fungi.</title>
        <authorList>
            <person name="Knapp D.G."/>
            <person name="Nemeth J.B."/>
            <person name="Barry K."/>
            <person name="Hainaut M."/>
            <person name="Henrissat B."/>
            <person name="Johnson J."/>
            <person name="Kuo A."/>
            <person name="Lim J.H.P."/>
            <person name="Lipzen A."/>
            <person name="Nolan M."/>
            <person name="Ohm R.A."/>
            <person name="Tamas L."/>
            <person name="Grigoriev I.V."/>
            <person name="Spatafora J.W."/>
            <person name="Nagy L.G."/>
            <person name="Kovacs G.M."/>
        </authorList>
    </citation>
    <scope>NUCLEOTIDE SEQUENCE [LARGE SCALE GENOMIC DNA]</scope>
    <source>
        <strain evidence="2 3">DSE2036</strain>
    </source>
</reference>
<keyword evidence="1" id="KW-1133">Transmembrane helix</keyword>
<keyword evidence="1" id="KW-0472">Membrane</keyword>
<proteinExistence type="predicted"/>
<dbReference type="AlphaFoldDB" id="A0A2V1CYB8"/>
<gene>
    <name evidence="2" type="ORF">DM02DRAFT_413274</name>
</gene>
<sequence length="61" mass="7005">MLPIKLGISFQLYRVAVARKPYLYTIYGIMIVSSLTLVMGFVFQLTQFKPIARPEALLARR</sequence>
<protein>
    <submittedName>
        <fullName evidence="2">Uncharacterized protein</fullName>
    </submittedName>
</protein>
<accession>A0A2V1CYB8</accession>
<name>A0A2V1CYB8_9PLEO</name>
<keyword evidence="1" id="KW-0812">Transmembrane</keyword>
<dbReference type="OrthoDB" id="3897607at2759"/>
<dbReference type="EMBL" id="KZ806129">
    <property type="protein sequence ID" value="PVH90737.1"/>
    <property type="molecule type" value="Genomic_DNA"/>
</dbReference>
<evidence type="ECO:0000256" key="1">
    <source>
        <dbReference type="SAM" id="Phobius"/>
    </source>
</evidence>
<dbReference type="Proteomes" id="UP000244855">
    <property type="component" value="Unassembled WGS sequence"/>
</dbReference>
<keyword evidence="3" id="KW-1185">Reference proteome</keyword>
<feature type="transmembrane region" description="Helical" evidence="1">
    <location>
        <begin position="22"/>
        <end position="43"/>
    </location>
</feature>
<evidence type="ECO:0000313" key="3">
    <source>
        <dbReference type="Proteomes" id="UP000244855"/>
    </source>
</evidence>
<organism evidence="2 3">
    <name type="scientific">Periconia macrospinosa</name>
    <dbReference type="NCBI Taxonomy" id="97972"/>
    <lineage>
        <taxon>Eukaryota</taxon>
        <taxon>Fungi</taxon>
        <taxon>Dikarya</taxon>
        <taxon>Ascomycota</taxon>
        <taxon>Pezizomycotina</taxon>
        <taxon>Dothideomycetes</taxon>
        <taxon>Pleosporomycetidae</taxon>
        <taxon>Pleosporales</taxon>
        <taxon>Massarineae</taxon>
        <taxon>Periconiaceae</taxon>
        <taxon>Periconia</taxon>
    </lineage>
</organism>
<evidence type="ECO:0000313" key="2">
    <source>
        <dbReference type="EMBL" id="PVH90737.1"/>
    </source>
</evidence>